<dbReference type="InterPro" id="IPR033756">
    <property type="entry name" value="YlxH/NBP35"/>
</dbReference>
<protein>
    <submittedName>
        <fullName evidence="11">Chain-length determining protein</fullName>
    </submittedName>
</protein>
<keyword evidence="7 8" id="KW-0472">Membrane</keyword>
<dbReference type="EMBL" id="BMDX01000029">
    <property type="protein sequence ID" value="GGA89849.1"/>
    <property type="molecule type" value="Genomic_DNA"/>
</dbReference>
<evidence type="ECO:0000256" key="5">
    <source>
        <dbReference type="ARBA" id="ARBA00022840"/>
    </source>
</evidence>
<dbReference type="Pfam" id="PF02706">
    <property type="entry name" value="Wzz"/>
    <property type="match status" value="1"/>
</dbReference>
<dbReference type="CDD" id="cd05387">
    <property type="entry name" value="BY-kinase"/>
    <property type="match status" value="1"/>
</dbReference>
<evidence type="ECO:0000259" key="9">
    <source>
        <dbReference type="Pfam" id="PF02706"/>
    </source>
</evidence>
<dbReference type="InterPro" id="IPR027417">
    <property type="entry name" value="P-loop_NTPase"/>
</dbReference>
<feature type="transmembrane region" description="Helical" evidence="8">
    <location>
        <begin position="29"/>
        <end position="46"/>
    </location>
</feature>
<keyword evidence="2" id="KW-1003">Cell membrane</keyword>
<dbReference type="GO" id="GO:0005524">
    <property type="term" value="F:ATP binding"/>
    <property type="evidence" value="ECO:0007669"/>
    <property type="project" value="UniProtKB-KW"/>
</dbReference>
<dbReference type="Pfam" id="PF10609">
    <property type="entry name" value="ParA"/>
    <property type="match status" value="1"/>
</dbReference>
<evidence type="ECO:0000256" key="3">
    <source>
        <dbReference type="ARBA" id="ARBA00022692"/>
    </source>
</evidence>
<feature type="transmembrane region" description="Helical" evidence="8">
    <location>
        <begin position="437"/>
        <end position="457"/>
    </location>
</feature>
<evidence type="ECO:0000256" key="4">
    <source>
        <dbReference type="ARBA" id="ARBA00022741"/>
    </source>
</evidence>
<dbReference type="InterPro" id="IPR050445">
    <property type="entry name" value="Bact_polysacc_biosynth/exp"/>
</dbReference>
<evidence type="ECO:0000256" key="7">
    <source>
        <dbReference type="ARBA" id="ARBA00023136"/>
    </source>
</evidence>
<dbReference type="PANTHER" id="PTHR32309:SF13">
    <property type="entry name" value="FERRIC ENTEROBACTIN TRANSPORT PROTEIN FEPE"/>
    <property type="match status" value="1"/>
</dbReference>
<reference evidence="12" key="1">
    <citation type="journal article" date="2019" name="Int. J. Syst. Evol. Microbiol.">
        <title>The Global Catalogue of Microorganisms (GCM) 10K type strain sequencing project: providing services to taxonomists for standard genome sequencing and annotation.</title>
        <authorList>
            <consortium name="The Broad Institute Genomics Platform"/>
            <consortium name="The Broad Institute Genome Sequencing Center for Infectious Disease"/>
            <person name="Wu L."/>
            <person name="Ma J."/>
        </authorList>
    </citation>
    <scope>NUCLEOTIDE SEQUENCE [LARGE SCALE GENOMIC DNA]</scope>
    <source>
        <strain evidence="12">CGMCC 1.10130</strain>
    </source>
</reference>
<dbReference type="NCBIfam" id="TIGR01007">
    <property type="entry name" value="eps_fam"/>
    <property type="match status" value="1"/>
</dbReference>
<dbReference type="RefSeq" id="WP_087507555.1">
    <property type="nucleotide sequence ID" value="NZ_BMDX01000029.1"/>
</dbReference>
<name>A0A8J2XRP0_9GAMM</name>
<dbReference type="InterPro" id="IPR003856">
    <property type="entry name" value="LPS_length_determ_N"/>
</dbReference>
<evidence type="ECO:0000256" key="1">
    <source>
        <dbReference type="ARBA" id="ARBA00004651"/>
    </source>
</evidence>
<gene>
    <name evidence="11" type="ORF">GCM10011369_35050</name>
</gene>
<dbReference type="SUPFAM" id="SSF52540">
    <property type="entry name" value="P-loop containing nucleoside triphosphate hydrolases"/>
    <property type="match status" value="1"/>
</dbReference>
<dbReference type="Gene3D" id="3.40.50.300">
    <property type="entry name" value="P-loop containing nucleotide triphosphate hydrolases"/>
    <property type="match status" value="1"/>
</dbReference>
<dbReference type="PANTHER" id="PTHR32309">
    <property type="entry name" value="TYROSINE-PROTEIN KINASE"/>
    <property type="match status" value="1"/>
</dbReference>
<keyword evidence="3 8" id="KW-0812">Transmembrane</keyword>
<comment type="subcellular location">
    <subcellularLocation>
        <location evidence="1">Cell membrane</location>
        <topology evidence="1">Multi-pass membrane protein</topology>
    </subcellularLocation>
</comment>
<keyword evidence="6 8" id="KW-1133">Transmembrane helix</keyword>
<keyword evidence="5" id="KW-0067">ATP-binding</keyword>
<feature type="domain" description="Tyrosine-protein kinase G-rich" evidence="10">
    <location>
        <begin position="381"/>
        <end position="459"/>
    </location>
</feature>
<dbReference type="InterPro" id="IPR005702">
    <property type="entry name" value="Wzc-like_C"/>
</dbReference>
<dbReference type="GO" id="GO:0004713">
    <property type="term" value="F:protein tyrosine kinase activity"/>
    <property type="evidence" value="ECO:0007669"/>
    <property type="project" value="TreeGrafter"/>
</dbReference>
<comment type="caution">
    <text evidence="11">The sequence shown here is derived from an EMBL/GenBank/DDBJ whole genome shotgun (WGS) entry which is preliminary data.</text>
</comment>
<dbReference type="OrthoDB" id="9775724at2"/>
<evidence type="ECO:0000313" key="11">
    <source>
        <dbReference type="EMBL" id="GGA89849.1"/>
    </source>
</evidence>
<evidence type="ECO:0000256" key="6">
    <source>
        <dbReference type="ARBA" id="ARBA00022989"/>
    </source>
</evidence>
<evidence type="ECO:0000313" key="12">
    <source>
        <dbReference type="Proteomes" id="UP000619743"/>
    </source>
</evidence>
<sequence>MTPYHSPTNPDKDNELLFDFVTLLWNKRMVIVAVVAIFALMAVLYVKSLGLMYRASANVQIGGQQSNVVAIEQLYVLDERSSSHMSTQVELLKSRAIARKVVAQMSLQTHPEFTYRQPSVYQYWHAYFFGKEALLPKLRREMSEQRAEDEFRSRLSVTPVRDSEIIQISFDAYDPKLAAGVANAVVAAYIDYHRDSRSQITEQTSQWLLEQLQEQRANLLQAELELSEFRQSEDLIDISGILGIVSQELNLTSSQIIDARKRLEEVRVLSELVANYGKQDVMDLLSIEAVRDHPSIKGMRDKRLELRLRESELAKRYGPKHPKRTALSAEQRAVDDNLKELLAQVSTTIGNEFQAAKLRVQGLEQAFQRTKQTYQRLSKVQATFTQLQRDVETHQKLYDTFLTRFEETKATDDLEHNFARLIDPAVVPLYPFKPRKLMILMVATVLGGLVGALIVLVKSLLVGAISKGTQVEASLGLDVLIELPVVKLKKRSPVKALSEDLHFSEAIHGLRTRLQLSGGRNQLAAITSTAEGEGKSSVAIQLAISCGEIEKVLLIDADMRRPSINTMLDLEPTMPGLSNVLSRSHKVGACIHRSEELGIDILPAGATTSDPLNYLSSKKFKVLISGLREHYDRIIIETGPIQAVSDAQVVSTVADKLLYVVKAEQTSRADVKDGLDRLRKVNAPILGIVLNQVSGRRHGGGKRLYQSDAATNLVELSHARASRNRAS</sequence>
<evidence type="ECO:0000256" key="8">
    <source>
        <dbReference type="SAM" id="Phobius"/>
    </source>
</evidence>
<evidence type="ECO:0000259" key="10">
    <source>
        <dbReference type="Pfam" id="PF13807"/>
    </source>
</evidence>
<feature type="domain" description="Polysaccharide chain length determinant N-terminal" evidence="9">
    <location>
        <begin position="17"/>
        <end position="104"/>
    </location>
</feature>
<dbReference type="Pfam" id="PF13807">
    <property type="entry name" value="GNVR"/>
    <property type="match status" value="1"/>
</dbReference>
<dbReference type="AlphaFoldDB" id="A0A8J2XRP0"/>
<dbReference type="Proteomes" id="UP000619743">
    <property type="component" value="Unassembled WGS sequence"/>
</dbReference>
<evidence type="ECO:0000256" key="2">
    <source>
        <dbReference type="ARBA" id="ARBA00022475"/>
    </source>
</evidence>
<keyword evidence="12" id="KW-1185">Reference proteome</keyword>
<organism evidence="11 12">
    <name type="scientific">Neiella marina</name>
    <dbReference type="NCBI Taxonomy" id="508461"/>
    <lineage>
        <taxon>Bacteria</taxon>
        <taxon>Pseudomonadati</taxon>
        <taxon>Pseudomonadota</taxon>
        <taxon>Gammaproteobacteria</taxon>
        <taxon>Alteromonadales</taxon>
        <taxon>Echinimonadaceae</taxon>
        <taxon>Neiella</taxon>
    </lineage>
</organism>
<proteinExistence type="predicted"/>
<accession>A0A8J2XRP0</accession>
<dbReference type="InterPro" id="IPR032807">
    <property type="entry name" value="GNVR"/>
</dbReference>
<keyword evidence="4" id="KW-0547">Nucleotide-binding</keyword>
<dbReference type="GO" id="GO:0005886">
    <property type="term" value="C:plasma membrane"/>
    <property type="evidence" value="ECO:0007669"/>
    <property type="project" value="UniProtKB-SubCell"/>
</dbReference>